<accession>A0A2N3QMS2</accession>
<dbReference type="RefSeq" id="WP_015450364.1">
    <property type="nucleotide sequence ID" value="NZ_JAWVAY010000004.1"/>
</dbReference>
<evidence type="ECO:0000256" key="1">
    <source>
        <dbReference type="SAM" id="Phobius"/>
    </source>
</evidence>
<protein>
    <submittedName>
        <fullName evidence="2">Uncharacterized protein</fullName>
    </submittedName>
</protein>
<feature type="transmembrane region" description="Helical" evidence="1">
    <location>
        <begin position="58"/>
        <end position="79"/>
    </location>
</feature>
<organism evidence="2 3">
    <name type="scientific">Bifidobacterium thermophilum</name>
    <dbReference type="NCBI Taxonomy" id="33905"/>
    <lineage>
        <taxon>Bacteria</taxon>
        <taxon>Bacillati</taxon>
        <taxon>Actinomycetota</taxon>
        <taxon>Actinomycetes</taxon>
        <taxon>Bifidobacteriales</taxon>
        <taxon>Bifidobacteriaceae</taxon>
        <taxon>Bifidobacterium</taxon>
    </lineage>
</organism>
<dbReference type="Proteomes" id="UP000233727">
    <property type="component" value="Unassembled WGS sequence"/>
</dbReference>
<comment type="caution">
    <text evidence="2">The sequence shown here is derived from an EMBL/GenBank/DDBJ whole genome shotgun (WGS) entry which is preliminary data.</text>
</comment>
<keyword evidence="1" id="KW-1133">Transmembrane helix</keyword>
<dbReference type="EMBL" id="PCGY01000011">
    <property type="protein sequence ID" value="PKU92924.1"/>
    <property type="molecule type" value="Genomic_DNA"/>
</dbReference>
<proteinExistence type="predicted"/>
<gene>
    <name evidence="2" type="ORF">CQR47_0774</name>
</gene>
<keyword evidence="1" id="KW-0812">Transmembrane</keyword>
<keyword evidence="1" id="KW-0472">Membrane</keyword>
<evidence type="ECO:0000313" key="3">
    <source>
        <dbReference type="Proteomes" id="UP000233727"/>
    </source>
</evidence>
<name>A0A2N3QMS2_9BIFI</name>
<feature type="transmembrane region" description="Helical" evidence="1">
    <location>
        <begin position="28"/>
        <end position="46"/>
    </location>
</feature>
<dbReference type="AlphaFoldDB" id="A0A2N3QMS2"/>
<evidence type="ECO:0000313" key="2">
    <source>
        <dbReference type="EMBL" id="PKU92924.1"/>
    </source>
</evidence>
<reference evidence="2 3" key="1">
    <citation type="submission" date="2017-10" db="EMBL/GenBank/DDBJ databases">
        <title>Bifidobacterium genomics.</title>
        <authorList>
            <person name="Lugli G.A."/>
            <person name="Milani C."/>
            <person name="Mancabelli L."/>
        </authorList>
    </citation>
    <scope>NUCLEOTIDE SEQUENCE [LARGE SCALE GENOMIC DNA]</scope>
    <source>
        <strain evidence="2 3">1542B</strain>
    </source>
</reference>
<sequence length="105" mass="11083">MADQAATILHTLAQWLVTISQTLAGWDTASLIAATIILGVLAGIAGRAAAAPRLHQQIIWGLVAAVLALMQAAVIWTIASRYLPITGIDTLLRHMLHVQGMPGIL</sequence>